<name>A0ABV8T7Y6_9GAMM</name>
<keyword evidence="4" id="KW-0342">GTP-binding</keyword>
<dbReference type="EMBL" id="JBHSDU010000015">
    <property type="protein sequence ID" value="MFC4314999.1"/>
    <property type="molecule type" value="Genomic_DNA"/>
</dbReference>
<dbReference type="Proteomes" id="UP001595904">
    <property type="component" value="Unassembled WGS sequence"/>
</dbReference>
<evidence type="ECO:0000256" key="2">
    <source>
        <dbReference type="ARBA" id="ARBA00022741"/>
    </source>
</evidence>
<dbReference type="SUPFAM" id="SSF52540">
    <property type="entry name" value="P-loop containing nucleoside triphosphate hydrolases"/>
    <property type="match status" value="1"/>
</dbReference>
<evidence type="ECO:0000313" key="5">
    <source>
        <dbReference type="EMBL" id="MFC4314999.1"/>
    </source>
</evidence>
<keyword evidence="6" id="KW-1185">Reference proteome</keyword>
<sequence>MGAGKTTAIAAISEIAPASTDVQRSEAGDDVKTTTTAALDYGEITLPQGDVLRLYGTPGQTRFDFMWKILGQGALGVVVLVDNRRPDPLADLREYLGAFRDIVAGSRGVVGVGRQETHPVPDLDAYYNVAAELGLSTPIVSVDVRRRDDVLLLLDILFNQIEAAEVA</sequence>
<organism evidence="5 6">
    <name type="scientific">Steroidobacter flavus</name>
    <dbReference type="NCBI Taxonomy" id="1842136"/>
    <lineage>
        <taxon>Bacteria</taxon>
        <taxon>Pseudomonadati</taxon>
        <taxon>Pseudomonadota</taxon>
        <taxon>Gammaproteobacteria</taxon>
        <taxon>Steroidobacterales</taxon>
        <taxon>Steroidobacteraceae</taxon>
        <taxon>Steroidobacter</taxon>
    </lineage>
</organism>
<reference evidence="6" key="1">
    <citation type="journal article" date="2019" name="Int. J. Syst. Evol. Microbiol.">
        <title>The Global Catalogue of Microorganisms (GCM) 10K type strain sequencing project: providing services to taxonomists for standard genome sequencing and annotation.</title>
        <authorList>
            <consortium name="The Broad Institute Genomics Platform"/>
            <consortium name="The Broad Institute Genome Sequencing Center for Infectious Disease"/>
            <person name="Wu L."/>
            <person name="Ma J."/>
        </authorList>
    </citation>
    <scope>NUCLEOTIDE SEQUENCE [LARGE SCALE GENOMIC DNA]</scope>
    <source>
        <strain evidence="6">CGMCC 1.10759</strain>
    </source>
</reference>
<dbReference type="PANTHER" id="PTHR42708:SF1">
    <property type="entry name" value="GLIDING MOTILITY PROTEIN MGLA"/>
    <property type="match status" value="1"/>
</dbReference>
<proteinExistence type="inferred from homology"/>
<dbReference type="InterPro" id="IPR052705">
    <property type="entry name" value="Gliding_Motility_GTPase"/>
</dbReference>
<evidence type="ECO:0000256" key="3">
    <source>
        <dbReference type="ARBA" id="ARBA00022801"/>
    </source>
</evidence>
<evidence type="ECO:0000313" key="6">
    <source>
        <dbReference type="Proteomes" id="UP001595904"/>
    </source>
</evidence>
<protein>
    <submittedName>
        <fullName evidence="5">ATP/GTP-binding protein</fullName>
    </submittedName>
</protein>
<dbReference type="InterPro" id="IPR027417">
    <property type="entry name" value="P-loop_NTPase"/>
</dbReference>
<evidence type="ECO:0000256" key="4">
    <source>
        <dbReference type="ARBA" id="ARBA00023134"/>
    </source>
</evidence>
<dbReference type="InterPro" id="IPR004130">
    <property type="entry name" value="Gpn"/>
</dbReference>
<keyword evidence="2" id="KW-0547">Nucleotide-binding</keyword>
<dbReference type="RefSeq" id="WP_380606782.1">
    <property type="nucleotide sequence ID" value="NZ_JBHSDU010000015.1"/>
</dbReference>
<gene>
    <name evidence="5" type="ORF">ACFPN2_38430</name>
</gene>
<dbReference type="Gene3D" id="3.40.50.300">
    <property type="entry name" value="P-loop containing nucleotide triphosphate hydrolases"/>
    <property type="match status" value="1"/>
</dbReference>
<dbReference type="PANTHER" id="PTHR42708">
    <property type="entry name" value="ATP/GTP-BINDING PROTEIN-RELATED"/>
    <property type="match status" value="1"/>
</dbReference>
<comment type="similarity">
    <text evidence="1">Belongs to the GPN-loop GTPase family.</text>
</comment>
<evidence type="ECO:0000256" key="1">
    <source>
        <dbReference type="ARBA" id="ARBA00005290"/>
    </source>
</evidence>
<comment type="caution">
    <text evidence="5">The sequence shown here is derived from an EMBL/GenBank/DDBJ whole genome shotgun (WGS) entry which is preliminary data.</text>
</comment>
<accession>A0ABV8T7Y6</accession>
<keyword evidence="3" id="KW-0378">Hydrolase</keyword>
<dbReference type="Pfam" id="PF03029">
    <property type="entry name" value="ATP_bind_1"/>
    <property type="match status" value="1"/>
</dbReference>